<evidence type="ECO:0000313" key="1">
    <source>
        <dbReference type="EMBL" id="PSH61595.1"/>
    </source>
</evidence>
<reference evidence="2" key="1">
    <citation type="submission" date="2017-11" db="EMBL/GenBank/DDBJ databases">
        <authorList>
            <person name="Kuznetsova I."/>
            <person name="Sazanova A."/>
            <person name="Chirak E."/>
            <person name="Safronova V."/>
            <person name="Willems A."/>
        </authorList>
    </citation>
    <scope>NUCLEOTIDE SEQUENCE [LARGE SCALE GENOMIC DNA]</scope>
    <source>
        <strain evidence="2">CCBAU 03422</strain>
    </source>
</reference>
<comment type="caution">
    <text evidence="1">The sequence shown here is derived from an EMBL/GenBank/DDBJ whole genome shotgun (WGS) entry which is preliminary data.</text>
</comment>
<accession>A0A2P7B555</accession>
<dbReference type="Proteomes" id="UP000241764">
    <property type="component" value="Unassembled WGS sequence"/>
</dbReference>
<dbReference type="OrthoDB" id="8115627at2"/>
<organism evidence="1 2">
    <name type="scientific">Phyllobacterium sophorae</name>
    <dbReference type="NCBI Taxonomy" id="1520277"/>
    <lineage>
        <taxon>Bacteria</taxon>
        <taxon>Pseudomonadati</taxon>
        <taxon>Pseudomonadota</taxon>
        <taxon>Alphaproteobacteria</taxon>
        <taxon>Hyphomicrobiales</taxon>
        <taxon>Phyllobacteriaceae</taxon>
        <taxon>Phyllobacterium</taxon>
    </lineage>
</organism>
<dbReference type="EMBL" id="PGGM01000012">
    <property type="protein sequence ID" value="PSH61595.1"/>
    <property type="molecule type" value="Genomic_DNA"/>
</dbReference>
<keyword evidence="2" id="KW-1185">Reference proteome</keyword>
<dbReference type="RefSeq" id="WP_106666271.1">
    <property type="nucleotide sequence ID" value="NZ_PGGM01000012.1"/>
</dbReference>
<dbReference type="AlphaFoldDB" id="A0A2P7B555"/>
<evidence type="ECO:0000313" key="2">
    <source>
        <dbReference type="Proteomes" id="UP000241764"/>
    </source>
</evidence>
<proteinExistence type="predicted"/>
<sequence>MIQNLSDKLTYSEDDWHVMEDAHIKACEILGLHPAYYEHKDRLARTIMSLFNKGTRDYQIIASLAAHRETIYQRVIEMPDNLMRKLECPTCGTFYLRRPYNVQNHTLIQCKSCARVLARWSELEAEFT</sequence>
<name>A0A2P7B555_9HYPH</name>
<gene>
    <name evidence="1" type="ORF">CU103_22570</name>
</gene>
<protein>
    <submittedName>
        <fullName evidence="1">Uncharacterized protein</fullName>
    </submittedName>
</protein>